<evidence type="ECO:0000313" key="1">
    <source>
        <dbReference type="Proteomes" id="UP000515152"/>
    </source>
</evidence>
<sequence>MGEFIESIQRIIALVERRQGIGDDTALNGIRLLCRHIENFALQQTISSFEGRWGSWTPYQDCGSEYLQSFSLRVERPQGGGDDTAANNIEFRCTNGKLLFGGGMSWGDWGSWSGQCSNGICGIMTKVEKPQGGVDDTALNNVQFRCCEE</sequence>
<dbReference type="Pfam" id="PF03762">
    <property type="entry name" value="VOMI"/>
    <property type="match status" value="1"/>
</dbReference>
<dbReference type="KEGG" id="char:105901626"/>
<dbReference type="PANTHER" id="PTHR18841:SF0">
    <property type="entry name" value="VITELLINE MEMBRANE OUTER LAYER 1 HOMOLOG A-RELATED"/>
    <property type="match status" value="1"/>
</dbReference>
<accession>A0A6P8G0T8</accession>
<reference evidence="2" key="1">
    <citation type="submission" date="2025-08" db="UniProtKB">
        <authorList>
            <consortium name="RefSeq"/>
        </authorList>
    </citation>
    <scope>IDENTIFICATION</scope>
</reference>
<dbReference type="SUPFAM" id="SSF51092">
    <property type="entry name" value="Vitelline membrane outer protein-I (VMO-I)"/>
    <property type="match status" value="1"/>
</dbReference>
<name>A0A6P8G0T8_CLUHA</name>
<dbReference type="InterPro" id="IPR005515">
    <property type="entry name" value="VOMI"/>
</dbReference>
<organism evidence="1 2">
    <name type="scientific">Clupea harengus</name>
    <name type="common">Atlantic herring</name>
    <dbReference type="NCBI Taxonomy" id="7950"/>
    <lineage>
        <taxon>Eukaryota</taxon>
        <taxon>Metazoa</taxon>
        <taxon>Chordata</taxon>
        <taxon>Craniata</taxon>
        <taxon>Vertebrata</taxon>
        <taxon>Euteleostomi</taxon>
        <taxon>Actinopterygii</taxon>
        <taxon>Neopterygii</taxon>
        <taxon>Teleostei</taxon>
        <taxon>Clupei</taxon>
        <taxon>Clupeiformes</taxon>
        <taxon>Clupeoidei</taxon>
        <taxon>Clupeidae</taxon>
        <taxon>Clupea</taxon>
    </lineage>
</organism>
<dbReference type="GeneID" id="105901626"/>
<dbReference type="OrthoDB" id="6344411at2759"/>
<dbReference type="AlphaFoldDB" id="A0A6P8G0T8"/>
<proteinExistence type="predicted"/>
<dbReference type="Gene3D" id="2.100.10.20">
    <property type="entry name" value="Vitelline membrane outer layer protein I (VOMI)"/>
    <property type="match status" value="1"/>
</dbReference>
<protein>
    <submittedName>
        <fullName evidence="2">Vitelline membrane outer layer protein 1-like</fullName>
    </submittedName>
</protein>
<dbReference type="RefSeq" id="XP_031432759.1">
    <property type="nucleotide sequence ID" value="XM_031576899.2"/>
</dbReference>
<dbReference type="InterPro" id="IPR036706">
    <property type="entry name" value="VOMI_sf"/>
</dbReference>
<gene>
    <name evidence="2" type="primary">LOC105901626</name>
</gene>
<dbReference type="GO" id="GO:0005615">
    <property type="term" value="C:extracellular space"/>
    <property type="evidence" value="ECO:0007669"/>
    <property type="project" value="TreeGrafter"/>
</dbReference>
<keyword evidence="1" id="KW-1185">Reference proteome</keyword>
<dbReference type="Proteomes" id="UP000515152">
    <property type="component" value="Chromosome 11"/>
</dbReference>
<evidence type="ECO:0000313" key="2">
    <source>
        <dbReference type="RefSeq" id="XP_031432759.1"/>
    </source>
</evidence>
<dbReference type="PANTHER" id="PTHR18841">
    <property type="entry name" value="VITELLINE MEMBRANE OUTER LAYER PROTEIN I-RELATED"/>
    <property type="match status" value="1"/>
</dbReference>